<organism evidence="1 2">
    <name type="scientific">Clunio marinus</name>
    <dbReference type="NCBI Taxonomy" id="568069"/>
    <lineage>
        <taxon>Eukaryota</taxon>
        <taxon>Metazoa</taxon>
        <taxon>Ecdysozoa</taxon>
        <taxon>Arthropoda</taxon>
        <taxon>Hexapoda</taxon>
        <taxon>Insecta</taxon>
        <taxon>Pterygota</taxon>
        <taxon>Neoptera</taxon>
        <taxon>Endopterygota</taxon>
        <taxon>Diptera</taxon>
        <taxon>Nematocera</taxon>
        <taxon>Chironomoidea</taxon>
        <taxon>Chironomidae</taxon>
        <taxon>Clunio</taxon>
    </lineage>
</organism>
<evidence type="ECO:0000313" key="2">
    <source>
        <dbReference type="Proteomes" id="UP000183832"/>
    </source>
</evidence>
<dbReference type="EMBL" id="CVRI01000061">
    <property type="protein sequence ID" value="CRL04050.1"/>
    <property type="molecule type" value="Genomic_DNA"/>
</dbReference>
<sequence>MSIAKKKEENLQLTDYKFNVKFF</sequence>
<accession>A0A1J1IWI6</accession>
<keyword evidence="2" id="KW-1185">Reference proteome</keyword>
<reference evidence="1 2" key="1">
    <citation type="submission" date="2015-04" db="EMBL/GenBank/DDBJ databases">
        <authorList>
            <person name="Syromyatnikov M.Y."/>
            <person name="Popov V.N."/>
        </authorList>
    </citation>
    <scope>NUCLEOTIDE SEQUENCE [LARGE SCALE GENOMIC DNA]</scope>
</reference>
<gene>
    <name evidence="1" type="ORF">CLUMA_CG017163</name>
</gene>
<dbReference type="AlphaFoldDB" id="A0A1J1IWI6"/>
<proteinExistence type="predicted"/>
<name>A0A1J1IWI6_9DIPT</name>
<protein>
    <submittedName>
        <fullName evidence="1">CLUMA_CG017163, isoform A</fullName>
    </submittedName>
</protein>
<evidence type="ECO:0000313" key="1">
    <source>
        <dbReference type="EMBL" id="CRL04050.1"/>
    </source>
</evidence>
<dbReference type="Proteomes" id="UP000183832">
    <property type="component" value="Unassembled WGS sequence"/>
</dbReference>